<feature type="region of interest" description="Disordered" evidence="1">
    <location>
        <begin position="88"/>
        <end position="118"/>
    </location>
</feature>
<sequence length="393" mass="42449">MAPSMVLLPHLPISLSSFNVRRHRRSLPSSRSFSRSRVCVSVRSSRSTPSGMSRCTSCSTSVSGLCRWRSRVQRRSRPRSRPCVVVASVVHDSPSSSRSDDASQSGGSHAGSQETETVSYSFGSSATYYPSPCSREFREQSSDLPSSQLSVSGDDLCSDDGSETVGTSMENTTLKTRYVDGAIDLAIIALFNSKLENAVNSHEKIDPNVKGYARLVAIADCIGQQRTIPQQHRLVVDTLLSLIPPVVRKLFKLIFPPSQFIDEMMAWTTVRAFAWLVGPCEAVPREGDGALAAVELKKCRYLEESGCTGSCINFCKLPTQQFFEEAFGVDVTLTPDVEEGTCVMTFGQKAPADDPSLLSACVATCPRRAGAGDCSSASSETTSCPLLKAQADL</sequence>
<proteinExistence type="predicted"/>
<feature type="region of interest" description="Disordered" evidence="1">
    <location>
        <begin position="133"/>
        <end position="168"/>
    </location>
</feature>
<dbReference type="AlphaFoldDB" id="A0A830HKN5"/>
<keyword evidence="4" id="KW-1185">Reference proteome</keyword>
<dbReference type="InterPro" id="IPR025114">
    <property type="entry name" value="D27-like_C"/>
</dbReference>
<name>A0A830HKN5_9CHLO</name>
<feature type="domain" description="Beta-carotene isomerase D27-like C-terminal" evidence="2">
    <location>
        <begin position="275"/>
        <end position="352"/>
    </location>
</feature>
<dbReference type="PANTHER" id="PTHR33591:SF4">
    <property type="entry name" value="OS08G0114100 PROTEIN"/>
    <property type="match status" value="1"/>
</dbReference>
<organism evidence="3 4">
    <name type="scientific">Pycnococcus provasolii</name>
    <dbReference type="NCBI Taxonomy" id="41880"/>
    <lineage>
        <taxon>Eukaryota</taxon>
        <taxon>Viridiplantae</taxon>
        <taxon>Chlorophyta</taxon>
        <taxon>Pseudoscourfieldiophyceae</taxon>
        <taxon>Pseudoscourfieldiales</taxon>
        <taxon>Pycnococcaceae</taxon>
        <taxon>Pycnococcus</taxon>
    </lineage>
</organism>
<evidence type="ECO:0000259" key="2">
    <source>
        <dbReference type="Pfam" id="PF13225"/>
    </source>
</evidence>
<evidence type="ECO:0000256" key="1">
    <source>
        <dbReference type="SAM" id="MobiDB-lite"/>
    </source>
</evidence>
<evidence type="ECO:0000313" key="4">
    <source>
        <dbReference type="Proteomes" id="UP000660262"/>
    </source>
</evidence>
<accession>A0A830HKN5</accession>
<protein>
    <recommendedName>
        <fullName evidence="2">Beta-carotene isomerase D27-like C-terminal domain-containing protein</fullName>
    </recommendedName>
</protein>
<gene>
    <name evidence="3" type="ORF">PPROV_000590600</name>
</gene>
<dbReference type="OrthoDB" id="416096at2759"/>
<reference evidence="3" key="1">
    <citation type="submission" date="2020-10" db="EMBL/GenBank/DDBJ databases">
        <title>Unveiling of a novel bifunctional photoreceptor, Dualchrome1, isolated from a cosmopolitan green alga.</title>
        <authorList>
            <person name="Suzuki S."/>
            <person name="Kawachi M."/>
        </authorList>
    </citation>
    <scope>NUCLEOTIDE SEQUENCE</scope>
    <source>
        <strain evidence="3">NIES 2893</strain>
    </source>
</reference>
<feature type="compositionally biased region" description="Low complexity" evidence="1">
    <location>
        <begin position="142"/>
        <end position="152"/>
    </location>
</feature>
<evidence type="ECO:0000313" key="3">
    <source>
        <dbReference type="EMBL" id="GHP07163.1"/>
    </source>
</evidence>
<dbReference type="EMBL" id="BNJQ01000015">
    <property type="protein sequence ID" value="GHP07163.1"/>
    <property type="molecule type" value="Genomic_DNA"/>
</dbReference>
<comment type="caution">
    <text evidence="3">The sequence shown here is derived from an EMBL/GenBank/DDBJ whole genome shotgun (WGS) entry which is preliminary data.</text>
</comment>
<dbReference type="InterPro" id="IPR038938">
    <property type="entry name" value="D27-like"/>
</dbReference>
<dbReference type="Proteomes" id="UP000660262">
    <property type="component" value="Unassembled WGS sequence"/>
</dbReference>
<dbReference type="GO" id="GO:0005506">
    <property type="term" value="F:iron ion binding"/>
    <property type="evidence" value="ECO:0007669"/>
    <property type="project" value="InterPro"/>
</dbReference>
<feature type="compositionally biased region" description="Low complexity" evidence="1">
    <location>
        <begin position="88"/>
        <end position="113"/>
    </location>
</feature>
<dbReference type="Pfam" id="PF13225">
    <property type="entry name" value="D27-like_C"/>
    <property type="match status" value="1"/>
</dbReference>
<dbReference type="PANTHER" id="PTHR33591">
    <property type="entry name" value="BETA-CAROTENE ISOMERASE D27"/>
    <property type="match status" value="1"/>
</dbReference>